<evidence type="ECO:0000256" key="2">
    <source>
        <dbReference type="ARBA" id="ARBA00022475"/>
    </source>
</evidence>
<dbReference type="PANTHER" id="PTHR12677">
    <property type="entry name" value="GOLGI APPARATUS MEMBRANE PROTEIN TVP38-RELATED"/>
    <property type="match status" value="1"/>
</dbReference>
<feature type="transmembrane region" description="Helical" evidence="6">
    <location>
        <begin position="167"/>
        <end position="187"/>
    </location>
</feature>
<dbReference type="InterPro" id="IPR032816">
    <property type="entry name" value="VTT_dom"/>
</dbReference>
<evidence type="ECO:0000256" key="5">
    <source>
        <dbReference type="ARBA" id="ARBA00023136"/>
    </source>
</evidence>
<evidence type="ECO:0000313" key="8">
    <source>
        <dbReference type="EMBL" id="PAU80453.1"/>
    </source>
</evidence>
<keyword evidence="2 6" id="KW-1003">Cell membrane</keyword>
<name>A0A2A2F7F0_9GAMM</name>
<comment type="subcellular location">
    <subcellularLocation>
        <location evidence="1 6">Cell membrane</location>
        <topology evidence="1 6">Multi-pass membrane protein</topology>
    </subcellularLocation>
</comment>
<dbReference type="InterPro" id="IPR015414">
    <property type="entry name" value="TMEM64"/>
</dbReference>
<dbReference type="OrthoDB" id="9812980at2"/>
<evidence type="ECO:0000259" key="7">
    <source>
        <dbReference type="Pfam" id="PF09335"/>
    </source>
</evidence>
<accession>A0A2A2F7F0</accession>
<dbReference type="PANTHER" id="PTHR12677:SF59">
    <property type="entry name" value="GOLGI APPARATUS MEMBRANE PROTEIN TVP38-RELATED"/>
    <property type="match status" value="1"/>
</dbReference>
<feature type="transmembrane region" description="Helical" evidence="6">
    <location>
        <begin position="193"/>
        <end position="212"/>
    </location>
</feature>
<evidence type="ECO:0000256" key="4">
    <source>
        <dbReference type="ARBA" id="ARBA00022989"/>
    </source>
</evidence>
<evidence type="ECO:0000256" key="3">
    <source>
        <dbReference type="ARBA" id="ARBA00022692"/>
    </source>
</evidence>
<keyword evidence="3 6" id="KW-0812">Transmembrane</keyword>
<feature type="domain" description="VTT" evidence="7">
    <location>
        <begin position="69"/>
        <end position="185"/>
    </location>
</feature>
<evidence type="ECO:0000256" key="6">
    <source>
        <dbReference type="RuleBase" id="RU366058"/>
    </source>
</evidence>
<evidence type="ECO:0000256" key="1">
    <source>
        <dbReference type="ARBA" id="ARBA00004651"/>
    </source>
</evidence>
<feature type="transmembrane region" description="Helical" evidence="6">
    <location>
        <begin position="81"/>
        <end position="105"/>
    </location>
</feature>
<evidence type="ECO:0000313" key="9">
    <source>
        <dbReference type="Proteomes" id="UP000218896"/>
    </source>
</evidence>
<dbReference type="GO" id="GO:0005886">
    <property type="term" value="C:plasma membrane"/>
    <property type="evidence" value="ECO:0007669"/>
    <property type="project" value="UniProtKB-SubCell"/>
</dbReference>
<dbReference type="Pfam" id="PF09335">
    <property type="entry name" value="VTT_dom"/>
    <property type="match status" value="1"/>
</dbReference>
<reference evidence="8 9" key="1">
    <citation type="submission" date="2017-08" db="EMBL/GenBank/DDBJ databases">
        <title>Halovibrio sewagensis sp. nov., isolated from wastewater of high salinity.</title>
        <authorList>
            <person name="Dong X."/>
            <person name="Zhang G."/>
        </authorList>
    </citation>
    <scope>NUCLEOTIDE SEQUENCE [LARGE SCALE GENOMIC DNA]</scope>
    <source>
        <strain evidence="8 9">YL5-2</strain>
    </source>
</reference>
<keyword evidence="5 6" id="KW-0472">Membrane</keyword>
<dbReference type="RefSeq" id="WP_095617294.1">
    <property type="nucleotide sequence ID" value="NZ_NSKD01000003.1"/>
</dbReference>
<comment type="similarity">
    <text evidence="6">Belongs to the TVP38/TMEM64 family.</text>
</comment>
<comment type="caution">
    <text evidence="8">The sequence shown here is derived from an EMBL/GenBank/DDBJ whole genome shotgun (WGS) entry which is preliminary data.</text>
</comment>
<feature type="transmembrane region" description="Helical" evidence="6">
    <location>
        <begin position="132"/>
        <end position="155"/>
    </location>
</feature>
<feature type="transmembrane region" description="Helical" evidence="6">
    <location>
        <begin position="7"/>
        <end position="27"/>
    </location>
</feature>
<proteinExistence type="inferred from homology"/>
<dbReference type="Proteomes" id="UP000218896">
    <property type="component" value="Unassembled WGS sequence"/>
</dbReference>
<keyword evidence="9" id="KW-1185">Reference proteome</keyword>
<organism evidence="8 9">
    <name type="scientific">Halovibrio salipaludis</name>
    <dbReference type="NCBI Taxonomy" id="2032626"/>
    <lineage>
        <taxon>Bacteria</taxon>
        <taxon>Pseudomonadati</taxon>
        <taxon>Pseudomonadota</taxon>
        <taxon>Gammaproteobacteria</taxon>
        <taxon>Oceanospirillales</taxon>
        <taxon>Halomonadaceae</taxon>
        <taxon>Halovibrio</taxon>
    </lineage>
</organism>
<gene>
    <name evidence="8" type="ORF">CK501_08380</name>
</gene>
<dbReference type="AlphaFoldDB" id="A0A2A2F7F0"/>
<dbReference type="EMBL" id="NSKD01000003">
    <property type="protein sequence ID" value="PAU80453.1"/>
    <property type="molecule type" value="Genomic_DNA"/>
</dbReference>
<protein>
    <recommendedName>
        <fullName evidence="6">TVP38/TMEM64 family membrane protein</fullName>
    </recommendedName>
</protein>
<feature type="transmembrane region" description="Helical" evidence="6">
    <location>
        <begin position="47"/>
        <end position="69"/>
    </location>
</feature>
<keyword evidence="4 6" id="KW-1133">Transmembrane helix</keyword>
<sequence>MKNPRTLNRLLLLVILGITLTGLWLLLRELGMPGNLSTGGMAAWLNAQGAAGPLLLMLVMVMAVVIGPIPTLPVSAAAGMAFGVVGGTLVASAGALAGALTSFGISRFIARDLVRRKLGENPLFQEQAPQKVLFWGVFITRLVPLFSFALVSYAAGLTVISTWRYALATYLGMLPMTVVFVTLGQSFQVHPVAAAIASAILLVVMFIAPYYLQRFHGERLKRFFK</sequence>